<dbReference type="EMBL" id="AEYX01000044">
    <property type="protein sequence ID" value="EGG44215.1"/>
    <property type="molecule type" value="Genomic_DNA"/>
</dbReference>
<feature type="compositionally biased region" description="Low complexity" evidence="1">
    <location>
        <begin position="85"/>
        <end position="99"/>
    </location>
</feature>
<dbReference type="AlphaFoldDB" id="F3NRN1"/>
<evidence type="ECO:0000256" key="2">
    <source>
        <dbReference type="SAM" id="Phobius"/>
    </source>
</evidence>
<dbReference type="STRING" id="996637.SGM_5795"/>
<reference evidence="3 4" key="1">
    <citation type="journal article" date="2011" name="J. Bacteriol.">
        <title>Draft genome sequence of the marine bacterium Streptomyces griseoaurantiacus M045, which produces novel manumycin-type antibiotics with a pABA core component.</title>
        <authorList>
            <person name="Li F."/>
            <person name="Jiang P."/>
            <person name="Zheng H."/>
            <person name="Wang S."/>
            <person name="Zhao G."/>
            <person name="Qin S."/>
            <person name="Liu Z."/>
        </authorList>
    </citation>
    <scope>NUCLEOTIDE SEQUENCE [LARGE SCALE GENOMIC DNA]</scope>
    <source>
        <strain evidence="3 4">M045</strain>
    </source>
</reference>
<dbReference type="Proteomes" id="UP000003022">
    <property type="component" value="Unassembled WGS sequence"/>
</dbReference>
<feature type="compositionally biased region" description="Acidic residues" evidence="1">
    <location>
        <begin position="1"/>
        <end position="11"/>
    </location>
</feature>
<feature type="region of interest" description="Disordered" evidence="1">
    <location>
        <begin position="478"/>
        <end position="510"/>
    </location>
</feature>
<accession>F3NRN1</accession>
<keyword evidence="2" id="KW-1133">Transmembrane helix</keyword>
<keyword evidence="4" id="KW-1185">Reference proteome</keyword>
<organism evidence="3 4">
    <name type="scientific">Streptomyces griseoaurantiacus M045</name>
    <dbReference type="NCBI Taxonomy" id="996637"/>
    <lineage>
        <taxon>Bacteria</taxon>
        <taxon>Bacillati</taxon>
        <taxon>Actinomycetota</taxon>
        <taxon>Actinomycetes</taxon>
        <taxon>Kitasatosporales</taxon>
        <taxon>Streptomycetaceae</taxon>
        <taxon>Streptomyces</taxon>
        <taxon>Streptomyces aurantiacus group</taxon>
    </lineage>
</organism>
<keyword evidence="2" id="KW-0812">Transmembrane</keyword>
<keyword evidence="2" id="KW-0472">Membrane</keyword>
<feature type="compositionally biased region" description="Low complexity" evidence="1">
    <location>
        <begin position="21"/>
        <end position="52"/>
    </location>
</feature>
<feature type="compositionally biased region" description="Low complexity" evidence="1">
    <location>
        <begin position="485"/>
        <end position="501"/>
    </location>
</feature>
<feature type="compositionally biased region" description="Basic and acidic residues" evidence="1">
    <location>
        <begin position="70"/>
        <end position="84"/>
    </location>
</feature>
<name>F3NRN1_9ACTN</name>
<gene>
    <name evidence="3" type="ORF">SGM_5795</name>
</gene>
<proteinExistence type="predicted"/>
<protein>
    <submittedName>
        <fullName evidence="3">Large membrane protein</fullName>
    </submittedName>
</protein>
<evidence type="ECO:0000313" key="3">
    <source>
        <dbReference type="EMBL" id="EGG44215.1"/>
    </source>
</evidence>
<evidence type="ECO:0000256" key="1">
    <source>
        <dbReference type="SAM" id="MobiDB-lite"/>
    </source>
</evidence>
<comment type="caution">
    <text evidence="3">The sequence shown here is derived from an EMBL/GenBank/DDBJ whole genome shotgun (WGS) entry which is preliminary data.</text>
</comment>
<evidence type="ECO:0000313" key="4">
    <source>
        <dbReference type="Proteomes" id="UP000003022"/>
    </source>
</evidence>
<feature type="compositionally biased region" description="Gly residues" evidence="1">
    <location>
        <begin position="100"/>
        <end position="110"/>
    </location>
</feature>
<feature type="transmembrane region" description="Helical" evidence="2">
    <location>
        <begin position="133"/>
        <end position="153"/>
    </location>
</feature>
<dbReference type="eggNOG" id="COG1357">
    <property type="taxonomic scope" value="Bacteria"/>
</dbReference>
<sequence length="598" mass="58467">MTTEPPTDDDPNGPRDTTGTPASPRAADSGSAPGAAAPPGGADAAEGSAPEGGPSGPSGGRTPDAAAGRRPTDASEGRGAHDASGDPGPADRSGAAADGSPGGGRAGGPGAPRAGTDGPGGPDAHRPRRARGVVGGVVAAVVLVAGGGAYLAATASGGDGGASPGDGGGSAPPALALDGYGAAGRAGIAVGEPNPYGAVYRASGELPEGPDTAPVYWAKGRVSEEDVARLAKALDLTGAPRPVAGHWQVGNGKGGAEPLLRVDREAPGTWTFSALKPGGDDCARGRPCKPGGAGSFDPAATDPVGEAAARKAAAPVLEALGQDDAKLDAHQVLGGARVVNAEPRVGGLPTSGWTTGLQIGAGGEVLGGSGRLTAPVEGAEYPVIGAGKALDLMNGAPASSGRKGIGGCASPVPLKDRDEKPCSAPGTAGARPTVRVERAEFGLAARTSAGRPVLVPSWLFQVRPAGEKETSTVAHPAIDPAHLTGPEAPGSPIPSASSSPAREARVTGHRARGTDLTVVYEGGVCTDYAASAREDAKKVTVTVRGTTAHPERPCLAVARVYRATVHLDAPLGDRAVVDSRGEAVPRATAPLPAASPSR</sequence>
<dbReference type="RefSeq" id="WP_006143664.1">
    <property type="nucleotide sequence ID" value="NZ_AEYX01000044.1"/>
</dbReference>
<feature type="region of interest" description="Disordered" evidence="1">
    <location>
        <begin position="1"/>
        <end position="129"/>
    </location>
</feature>